<dbReference type="GO" id="GO:0046872">
    <property type="term" value="F:metal ion binding"/>
    <property type="evidence" value="ECO:0007669"/>
    <property type="project" value="UniProtKB-KW"/>
</dbReference>
<protein>
    <recommendedName>
        <fullName evidence="9">Aldehyde ferredoxin oxidoreductase N-terminal domain-containing protein</fullName>
    </recommendedName>
</protein>
<evidence type="ECO:0000256" key="2">
    <source>
        <dbReference type="ARBA" id="ARBA00011032"/>
    </source>
</evidence>
<dbReference type="Pfam" id="PF02730">
    <property type="entry name" value="AFOR_N"/>
    <property type="match status" value="1"/>
</dbReference>
<organism evidence="10 11">
    <name type="scientific">Methanoliparum thermophilum</name>
    <dbReference type="NCBI Taxonomy" id="2491083"/>
    <lineage>
        <taxon>Archaea</taxon>
        <taxon>Methanobacteriati</taxon>
        <taxon>Methanobacteriota</taxon>
        <taxon>Candidatus Methanoliparia</taxon>
        <taxon>Candidatus Methanoliparales</taxon>
        <taxon>Candidatus Methanoliparaceae</taxon>
        <taxon>Candidatus Methanoliparum</taxon>
    </lineage>
</organism>
<dbReference type="Gene3D" id="3.60.9.10">
    <property type="entry name" value="Aldehyde ferredoxin oxidoreductase, N-terminal domain"/>
    <property type="match status" value="1"/>
</dbReference>
<dbReference type="SMART" id="SM00790">
    <property type="entry name" value="AFOR_N"/>
    <property type="match status" value="1"/>
</dbReference>
<dbReference type="GO" id="GO:0009055">
    <property type="term" value="F:electron transfer activity"/>
    <property type="evidence" value="ECO:0007669"/>
    <property type="project" value="InterPro"/>
</dbReference>
<gene>
    <name evidence="10" type="ORF">EF806_05010</name>
</gene>
<dbReference type="InterPro" id="IPR036021">
    <property type="entry name" value="Tungsten_al_ferr_oxy-like_C"/>
</dbReference>
<dbReference type="GO" id="GO:0016625">
    <property type="term" value="F:oxidoreductase activity, acting on the aldehyde or oxo group of donors, iron-sulfur protein as acceptor"/>
    <property type="evidence" value="ECO:0007669"/>
    <property type="project" value="InterPro"/>
</dbReference>
<dbReference type="Gene3D" id="1.10.569.10">
    <property type="entry name" value="Aldehyde Ferredoxin Oxidoreductase Protein, subunit A, domain 2"/>
    <property type="match status" value="1"/>
</dbReference>
<evidence type="ECO:0000256" key="7">
    <source>
        <dbReference type="ARBA" id="ARBA00023014"/>
    </source>
</evidence>
<evidence type="ECO:0000256" key="5">
    <source>
        <dbReference type="ARBA" id="ARBA00023002"/>
    </source>
</evidence>
<evidence type="ECO:0000256" key="3">
    <source>
        <dbReference type="ARBA" id="ARBA00022485"/>
    </source>
</evidence>
<comment type="cofactor">
    <cofactor evidence="8">
        <name>tungstopterin</name>
        <dbReference type="ChEBI" id="CHEBI:30402"/>
    </cofactor>
</comment>
<evidence type="ECO:0000313" key="11">
    <source>
        <dbReference type="Proteomes" id="UP000317158"/>
    </source>
</evidence>
<comment type="cofactor">
    <cofactor evidence="1">
        <name>[4Fe-4S] cluster</name>
        <dbReference type="ChEBI" id="CHEBI:49883"/>
    </cofactor>
</comment>
<dbReference type="SUPFAM" id="SSF56228">
    <property type="entry name" value="Aldehyde ferredoxin oxidoreductase, N-terminal domain"/>
    <property type="match status" value="1"/>
</dbReference>
<keyword evidence="6" id="KW-0408">Iron</keyword>
<dbReference type="Gene3D" id="1.10.599.10">
    <property type="entry name" value="Aldehyde Ferredoxin Oxidoreductase Protein, subunit A, domain 3"/>
    <property type="match status" value="1"/>
</dbReference>
<dbReference type="EMBL" id="RXIF01000008">
    <property type="protein sequence ID" value="RZN64263.1"/>
    <property type="molecule type" value="Genomic_DNA"/>
</dbReference>
<keyword evidence="7" id="KW-0411">Iron-sulfur</keyword>
<dbReference type="GO" id="GO:0051539">
    <property type="term" value="F:4 iron, 4 sulfur cluster binding"/>
    <property type="evidence" value="ECO:0007669"/>
    <property type="project" value="UniProtKB-KW"/>
</dbReference>
<dbReference type="InterPro" id="IPR001203">
    <property type="entry name" value="OxRdtase_Ald_Fedxn_C"/>
</dbReference>
<dbReference type="InterPro" id="IPR013984">
    <property type="entry name" value="Ald_Fedxn_OxRdtase_dom2"/>
</dbReference>
<dbReference type="InterPro" id="IPR013983">
    <property type="entry name" value="Ald_Fedxn_OxRdtase_N"/>
</dbReference>
<dbReference type="InterPro" id="IPR013985">
    <property type="entry name" value="Ald_Fedxn_OxRdtase_dom3"/>
</dbReference>
<keyword evidence="5" id="KW-0560">Oxidoreductase</keyword>
<feature type="domain" description="Aldehyde ferredoxin oxidoreductase N-terminal" evidence="9">
    <location>
        <begin position="6"/>
        <end position="214"/>
    </location>
</feature>
<name>A0A520KRF5_METT2</name>
<dbReference type="Pfam" id="PF01314">
    <property type="entry name" value="AFOR_C"/>
    <property type="match status" value="1"/>
</dbReference>
<keyword evidence="3" id="KW-0004">4Fe-4S</keyword>
<evidence type="ECO:0000256" key="6">
    <source>
        <dbReference type="ARBA" id="ARBA00023004"/>
    </source>
</evidence>
<comment type="similarity">
    <text evidence="2">Belongs to the AOR/FOR family.</text>
</comment>
<evidence type="ECO:0000256" key="1">
    <source>
        <dbReference type="ARBA" id="ARBA00001966"/>
    </source>
</evidence>
<dbReference type="AlphaFoldDB" id="A0A520KRF5"/>
<dbReference type="PANTHER" id="PTHR30038:SF7">
    <property type="entry name" value="TUNGSTEN-CONTAINING GLYCERALDEHYDE-3-PHOSPHATE:FERREDOXIN OXIDOREDUCTASE"/>
    <property type="match status" value="1"/>
</dbReference>
<dbReference type="InterPro" id="IPR051919">
    <property type="entry name" value="W-dependent_AOR"/>
</dbReference>
<proteinExistence type="inferred from homology"/>
<evidence type="ECO:0000313" key="10">
    <source>
        <dbReference type="EMBL" id="RZN64263.1"/>
    </source>
</evidence>
<dbReference type="PANTHER" id="PTHR30038">
    <property type="entry name" value="ALDEHYDE FERREDOXIN OXIDOREDUCTASE"/>
    <property type="match status" value="1"/>
</dbReference>
<evidence type="ECO:0000259" key="9">
    <source>
        <dbReference type="SMART" id="SM00790"/>
    </source>
</evidence>
<evidence type="ECO:0000256" key="4">
    <source>
        <dbReference type="ARBA" id="ARBA00022723"/>
    </source>
</evidence>
<evidence type="ECO:0000256" key="8">
    <source>
        <dbReference type="ARBA" id="ARBA00049934"/>
    </source>
</evidence>
<keyword evidence="4" id="KW-0479">Metal-binding</keyword>
<dbReference type="InterPro" id="IPR036503">
    <property type="entry name" value="Ald_Fedxn_OxRdtase_N_sf"/>
</dbReference>
<comment type="caution">
    <text evidence="10">The sequence shown here is derived from an EMBL/GenBank/DDBJ whole genome shotgun (WGS) entry which is preliminary data.</text>
</comment>
<accession>A0A520KRF5</accession>
<reference evidence="10 11" key="1">
    <citation type="journal article" date="2019" name="Nat. Microbiol.">
        <title>Wide diversity of methane and short-chain alkane metabolisms in uncultured archaea.</title>
        <authorList>
            <person name="Borrel G."/>
            <person name="Adam P.S."/>
            <person name="McKay L.J."/>
            <person name="Chen L.X."/>
            <person name="Sierra-Garcia I.N."/>
            <person name="Sieber C.M."/>
            <person name="Letourneur Q."/>
            <person name="Ghozlane A."/>
            <person name="Andersen G.L."/>
            <person name="Li W.J."/>
            <person name="Hallam S.J."/>
            <person name="Muyzer G."/>
            <person name="de Oliveira V.M."/>
            <person name="Inskeep W.P."/>
            <person name="Banfield J.F."/>
            <person name="Gribaldo S."/>
        </authorList>
    </citation>
    <scope>NUCLEOTIDE SEQUENCE [LARGE SCALE GENOMIC DNA]</scope>
    <source>
        <strain evidence="10">NM1a</strain>
    </source>
</reference>
<dbReference type="SUPFAM" id="SSF48310">
    <property type="entry name" value="Aldehyde ferredoxin oxidoreductase, C-terminal domains"/>
    <property type="match status" value="1"/>
</dbReference>
<sequence length="631" mass="71619">MDYYGYAGNIADIDLSEGKIQIERLDWDLVEGYIGGWGINTRLFHDLQRPKIDPFSLDNPIIIGAGVLVGTSVPGASKITGTTKSPIEDDEGRHFIDNAVSGTNRFGIMLKNAGYDHLIIRGGAERPVFIKIVDEDIEICDASKLWGKKDVYQTTDFFMDHYNTPGVLAIGRAGEKLVRYAMCVVDYIGTLGRFGLGAVMGSKNLKAIVVLGDKGIKVANNKVFLSLVNKWRKDIEKIPVIDYFRELGIASGWNVHAPLAQEGNWEYSKWTELYGPDIWNKVKSTHKIVCNSCALACKTDYDIKSEKLGRINSFTGHYLLPARIGQRLELENYEESVKLLDLCNRAGVCLFTSSNIINWVTRLYKKGIIKKSDVGFELNRDFDTYLSLFNMIINREGFGDLLADGWYPVGKSLNIDPQEFVESTGIIKGADVIQDARFTRLHPQAFAYITNPRPHHGGLQSIYTMPKIDIELLKDDAKKMGISKEEFNRIFSFTPSYGIFNVARYAKHCEDVMAVFDSLGTCSVYAIWGWTGLDHYLNLEFINKIYSAATGIDITPRELKNKGEDTFNLYRAVNYREGFSKKDNRSSKIWFTPRKTPEGIRYLMDYYDERQITEEDINDLLNDYYDERNYG</sequence>
<dbReference type="Proteomes" id="UP000317158">
    <property type="component" value="Unassembled WGS sequence"/>
</dbReference>